<proteinExistence type="predicted"/>
<keyword evidence="3" id="KW-0805">Transcription regulation</keyword>
<dbReference type="EMBL" id="JAAAHW010003530">
    <property type="protein sequence ID" value="KAF9982941.1"/>
    <property type="molecule type" value="Genomic_DNA"/>
</dbReference>
<gene>
    <name evidence="9" type="primary">CTF1_1</name>
    <name evidence="9" type="ORF">BGZ65_002348</name>
</gene>
<protein>
    <submittedName>
        <fullName evidence="9">Transcriptional activator of fatty acid utilization</fullName>
    </submittedName>
</protein>
<sequence length="721" mass="80194">MENLLGGLVQTGDRSRADMDTWKDENEDEFLEALDPSWQQPHSPDSPMIHHRGSDSPLSTDMSKSPLVSIADDADDEDNEINAYDRDARKMINELSENMDSMSLDNSGFIKYLGNSSGIDLLQRNQILKNGYLMMPVKLKDHQEWLMEMEAMVSQVAATMPLPPRDLADHLIECYWTFVHPHLPIVHKPTFMRQYRNPDPEKRPPVVLLHAMFAIASRFSEHPEINGLGHDPESFGDEYFSRAKRLVDVEYELPRISSIQSLLLMVSYRLTSTKCGGRIWVMLGMAARMAQDLGMHRNSARWHLPPLETEIRKRLWWAIYVMDRNISASMGRPMAIDDDDCDVDFPFLIEQDWTDPDGIIGSPRENNEKAKEEAATSLRYFEETIKLSQIIAQILRRLKYDTQTMSGPNAKINRWVATIHSAYYSVLILLHRPSTISASAIKTRPGEPSLSLKIAVSAANSITHLLGKLDEDNHLQYAWTSTSFEVFISSLIHLTNSASTDMTLHKPARITLVKNIEFMKTLGIRWFNSAKFAVILEDLMCAHLNFDGYKPEGRSMDALIVRKVDSTQPIILRDQNHPSGGTLLFAPKAATVTTPSSSTSTPASSPQTPTAHQPENHTSLDGSIKFDHYGASDPPVVSGINDPSQASFTGNNNAGVARPVKKGRNPTSQRNSLLFPTSAHPVSNVNLPGATSGASTTTTAAATPLSDQSSMLTFASLTTPG</sequence>
<evidence type="ECO:0000256" key="2">
    <source>
        <dbReference type="ARBA" id="ARBA00022833"/>
    </source>
</evidence>
<feature type="region of interest" description="Disordered" evidence="7">
    <location>
        <begin position="590"/>
        <end position="698"/>
    </location>
</feature>
<comment type="caution">
    <text evidence="9">The sequence shown here is derived from an EMBL/GenBank/DDBJ whole genome shotgun (WGS) entry which is preliminary data.</text>
</comment>
<keyword evidence="10" id="KW-1185">Reference proteome</keyword>
<keyword evidence="5" id="KW-0804">Transcription</keyword>
<dbReference type="InterPro" id="IPR007219">
    <property type="entry name" value="XnlR_reg_dom"/>
</dbReference>
<evidence type="ECO:0000256" key="3">
    <source>
        <dbReference type="ARBA" id="ARBA00023015"/>
    </source>
</evidence>
<evidence type="ECO:0000256" key="5">
    <source>
        <dbReference type="ARBA" id="ARBA00023163"/>
    </source>
</evidence>
<feature type="compositionally biased region" description="Low complexity" evidence="7">
    <location>
        <begin position="590"/>
        <end position="611"/>
    </location>
</feature>
<name>A0A9P6M9R6_9FUNG</name>
<evidence type="ECO:0000256" key="7">
    <source>
        <dbReference type="SAM" id="MobiDB-lite"/>
    </source>
</evidence>
<dbReference type="SMART" id="SM00906">
    <property type="entry name" value="Fungal_trans"/>
    <property type="match status" value="1"/>
</dbReference>
<evidence type="ECO:0000256" key="6">
    <source>
        <dbReference type="ARBA" id="ARBA00023242"/>
    </source>
</evidence>
<dbReference type="GO" id="GO:0006351">
    <property type="term" value="P:DNA-templated transcription"/>
    <property type="evidence" value="ECO:0007669"/>
    <property type="project" value="InterPro"/>
</dbReference>
<feature type="compositionally biased region" description="Polar residues" evidence="7">
    <location>
        <begin position="665"/>
        <end position="686"/>
    </location>
</feature>
<dbReference type="CDD" id="cd12148">
    <property type="entry name" value="fungal_TF_MHR"/>
    <property type="match status" value="1"/>
</dbReference>
<dbReference type="OrthoDB" id="39175at2759"/>
<keyword evidence="4" id="KW-0238">DNA-binding</keyword>
<feature type="region of interest" description="Disordered" evidence="7">
    <location>
        <begin position="1"/>
        <end position="62"/>
    </location>
</feature>
<feature type="domain" description="Xylanolytic transcriptional activator regulatory" evidence="8">
    <location>
        <begin position="279"/>
        <end position="352"/>
    </location>
</feature>
<evidence type="ECO:0000256" key="1">
    <source>
        <dbReference type="ARBA" id="ARBA00022723"/>
    </source>
</evidence>
<evidence type="ECO:0000313" key="9">
    <source>
        <dbReference type="EMBL" id="KAF9982941.1"/>
    </source>
</evidence>
<dbReference type="Proteomes" id="UP000749646">
    <property type="component" value="Unassembled WGS sequence"/>
</dbReference>
<reference evidence="9" key="1">
    <citation type="journal article" date="2020" name="Fungal Divers.">
        <title>Resolving the Mortierellaceae phylogeny through synthesis of multi-gene phylogenetics and phylogenomics.</title>
        <authorList>
            <person name="Vandepol N."/>
            <person name="Liber J."/>
            <person name="Desiro A."/>
            <person name="Na H."/>
            <person name="Kennedy M."/>
            <person name="Barry K."/>
            <person name="Grigoriev I.V."/>
            <person name="Miller A.N."/>
            <person name="O'Donnell K."/>
            <person name="Stajich J.E."/>
            <person name="Bonito G."/>
        </authorList>
    </citation>
    <scope>NUCLEOTIDE SEQUENCE</scope>
    <source>
        <strain evidence="9">MES-2147</strain>
    </source>
</reference>
<keyword evidence="6" id="KW-0539">Nucleus</keyword>
<accession>A0A9P6M9R6</accession>
<dbReference type="AlphaFoldDB" id="A0A9P6M9R6"/>
<dbReference type="PANTHER" id="PTHR31313">
    <property type="entry name" value="TY1 ENHANCER ACTIVATOR"/>
    <property type="match status" value="1"/>
</dbReference>
<feature type="compositionally biased region" description="Basic and acidic residues" evidence="7">
    <location>
        <begin position="13"/>
        <end position="24"/>
    </location>
</feature>
<feature type="compositionally biased region" description="Polar residues" evidence="7">
    <location>
        <begin position="641"/>
        <end position="654"/>
    </location>
</feature>
<evidence type="ECO:0000259" key="8">
    <source>
        <dbReference type="SMART" id="SM00906"/>
    </source>
</evidence>
<feature type="compositionally biased region" description="Low complexity" evidence="7">
    <location>
        <begin position="689"/>
        <end position="698"/>
    </location>
</feature>
<dbReference type="PANTHER" id="PTHR31313:SF81">
    <property type="entry name" value="TY1 ENHANCER ACTIVATOR"/>
    <property type="match status" value="1"/>
</dbReference>
<dbReference type="GO" id="GO:0008270">
    <property type="term" value="F:zinc ion binding"/>
    <property type="evidence" value="ECO:0007669"/>
    <property type="project" value="InterPro"/>
</dbReference>
<evidence type="ECO:0000256" key="4">
    <source>
        <dbReference type="ARBA" id="ARBA00023125"/>
    </source>
</evidence>
<dbReference type="GO" id="GO:0003677">
    <property type="term" value="F:DNA binding"/>
    <property type="evidence" value="ECO:0007669"/>
    <property type="project" value="UniProtKB-KW"/>
</dbReference>
<dbReference type="Pfam" id="PF04082">
    <property type="entry name" value="Fungal_trans"/>
    <property type="match status" value="1"/>
</dbReference>
<keyword evidence="2" id="KW-0862">Zinc</keyword>
<organism evidence="9 10">
    <name type="scientific">Modicella reniformis</name>
    <dbReference type="NCBI Taxonomy" id="1440133"/>
    <lineage>
        <taxon>Eukaryota</taxon>
        <taxon>Fungi</taxon>
        <taxon>Fungi incertae sedis</taxon>
        <taxon>Mucoromycota</taxon>
        <taxon>Mortierellomycotina</taxon>
        <taxon>Mortierellomycetes</taxon>
        <taxon>Mortierellales</taxon>
        <taxon>Mortierellaceae</taxon>
        <taxon>Modicella</taxon>
    </lineage>
</organism>
<evidence type="ECO:0000313" key="10">
    <source>
        <dbReference type="Proteomes" id="UP000749646"/>
    </source>
</evidence>
<dbReference type="InterPro" id="IPR051615">
    <property type="entry name" value="Transcr_Regulatory_Elem"/>
</dbReference>
<keyword evidence="1" id="KW-0479">Metal-binding</keyword>
<feature type="non-terminal residue" evidence="9">
    <location>
        <position position="1"/>
    </location>
</feature>